<dbReference type="Gene3D" id="3.90.550.10">
    <property type="entry name" value="Spore Coat Polysaccharide Biosynthesis Protein SpsA, Chain A"/>
    <property type="match status" value="1"/>
</dbReference>
<organism evidence="4 5">
    <name type="scientific">Flintibacter hominis</name>
    <dbReference type="NCBI Taxonomy" id="2763048"/>
    <lineage>
        <taxon>Bacteria</taxon>
        <taxon>Bacillati</taxon>
        <taxon>Bacillota</taxon>
        <taxon>Clostridia</taxon>
        <taxon>Eubacteriales</taxon>
        <taxon>Flintibacter</taxon>
    </lineage>
</organism>
<dbReference type="SUPFAM" id="SSF53448">
    <property type="entry name" value="Nucleotide-diphospho-sugar transferases"/>
    <property type="match status" value="1"/>
</dbReference>
<dbReference type="AlphaFoldDB" id="A0A8J6IZR9"/>
<sequence length="280" mass="32671">METTRMDLLVTLDEHYLPQLRVMLTSLRLSHPGVQCRVYLLHRSIPEERLAALESGLAGWGYQLVLIRVDEAVFQDAPVTDRYPQEMYYRLLAARFLPEELKRVLYLDPDTLVINSLLPLWELELDGHLFAAAAHTGKTEIANNVNRFRLGTEGDYYNSGVLLMDLERCRNEIHTEELFDYVSNHGDELILPDQDILNALYGGRVLAVDDFIWNYDARNFSNYLVRSMGEADLDWVMAHTAVLHFCGREKPWKKNYRRRFRVLYRHYMNLADKYLPEAGT</sequence>
<comment type="caution">
    <text evidence="4">The sequence shown here is derived from an EMBL/GenBank/DDBJ whole genome shotgun (WGS) entry which is preliminary data.</text>
</comment>
<dbReference type="RefSeq" id="WP_147573334.1">
    <property type="nucleotide sequence ID" value="NZ_JACOPO010000002.1"/>
</dbReference>
<evidence type="ECO:0000313" key="4">
    <source>
        <dbReference type="EMBL" id="MBC5721981.1"/>
    </source>
</evidence>
<dbReference type="InterPro" id="IPR050748">
    <property type="entry name" value="Glycosyltrans_8_dom-fam"/>
</dbReference>
<reference evidence="4" key="1">
    <citation type="submission" date="2020-08" db="EMBL/GenBank/DDBJ databases">
        <title>Genome public.</title>
        <authorList>
            <person name="Liu C."/>
            <person name="Sun Q."/>
        </authorList>
    </citation>
    <scope>NUCLEOTIDE SEQUENCE</scope>
    <source>
        <strain evidence="4">NSJ-23</strain>
    </source>
</reference>
<evidence type="ECO:0000313" key="5">
    <source>
        <dbReference type="Proteomes" id="UP000628736"/>
    </source>
</evidence>
<dbReference type="PANTHER" id="PTHR13778">
    <property type="entry name" value="GLYCOSYLTRANSFERASE 8 DOMAIN-CONTAINING PROTEIN"/>
    <property type="match status" value="1"/>
</dbReference>
<dbReference type="CDD" id="cd04194">
    <property type="entry name" value="GT8_A4GalT_like"/>
    <property type="match status" value="1"/>
</dbReference>
<keyword evidence="5" id="KW-1185">Reference proteome</keyword>
<keyword evidence="1" id="KW-0328">Glycosyltransferase</keyword>
<accession>A0A8J6IZR9</accession>
<dbReference type="Proteomes" id="UP000628736">
    <property type="component" value="Unassembled WGS sequence"/>
</dbReference>
<name>A0A8J6IZR9_9FIRM</name>
<dbReference type="GO" id="GO:0046872">
    <property type="term" value="F:metal ion binding"/>
    <property type="evidence" value="ECO:0007669"/>
    <property type="project" value="UniProtKB-KW"/>
</dbReference>
<evidence type="ECO:0000256" key="3">
    <source>
        <dbReference type="ARBA" id="ARBA00022723"/>
    </source>
</evidence>
<dbReference type="InterPro" id="IPR002495">
    <property type="entry name" value="Glyco_trans_8"/>
</dbReference>
<dbReference type="PANTHER" id="PTHR13778:SF47">
    <property type="entry name" value="LIPOPOLYSACCHARIDE 1,3-GALACTOSYLTRANSFERASE"/>
    <property type="match status" value="1"/>
</dbReference>
<protein>
    <submittedName>
        <fullName evidence="4">Glycosyltransferase family 8 protein</fullName>
    </submittedName>
</protein>
<dbReference type="Pfam" id="PF01501">
    <property type="entry name" value="Glyco_transf_8"/>
    <property type="match status" value="1"/>
</dbReference>
<dbReference type="EMBL" id="JACOPO010000002">
    <property type="protein sequence ID" value="MBC5721981.1"/>
    <property type="molecule type" value="Genomic_DNA"/>
</dbReference>
<proteinExistence type="predicted"/>
<gene>
    <name evidence="4" type="ORF">H8S11_04020</name>
</gene>
<evidence type="ECO:0000256" key="2">
    <source>
        <dbReference type="ARBA" id="ARBA00022679"/>
    </source>
</evidence>
<dbReference type="InterPro" id="IPR029044">
    <property type="entry name" value="Nucleotide-diphossugar_trans"/>
</dbReference>
<dbReference type="GO" id="GO:0016757">
    <property type="term" value="F:glycosyltransferase activity"/>
    <property type="evidence" value="ECO:0007669"/>
    <property type="project" value="UniProtKB-KW"/>
</dbReference>
<evidence type="ECO:0000256" key="1">
    <source>
        <dbReference type="ARBA" id="ARBA00022676"/>
    </source>
</evidence>
<keyword evidence="2" id="KW-0808">Transferase</keyword>
<keyword evidence="3" id="KW-0479">Metal-binding</keyword>